<keyword evidence="3" id="KW-0547">Nucleotide-binding</keyword>
<dbReference type="GO" id="GO:0030729">
    <property type="term" value="F:acetoacetate-CoA ligase activity"/>
    <property type="evidence" value="ECO:0007669"/>
    <property type="project" value="UniProtKB-EC"/>
</dbReference>
<dbReference type="EMBL" id="JAHESF010000002">
    <property type="protein sequence ID" value="MBT1695764.1"/>
    <property type="molecule type" value="Genomic_DNA"/>
</dbReference>
<dbReference type="InterPro" id="IPR032387">
    <property type="entry name" value="ACAS_N"/>
</dbReference>
<evidence type="ECO:0000259" key="5">
    <source>
        <dbReference type="Pfam" id="PF00501"/>
    </source>
</evidence>
<evidence type="ECO:0000256" key="4">
    <source>
        <dbReference type="ARBA" id="ARBA00022840"/>
    </source>
</evidence>
<feature type="domain" description="Acetyl-coenzyme A synthetase N-terminal" evidence="6">
    <location>
        <begin position="38"/>
        <end position="93"/>
    </location>
</feature>
<dbReference type="GO" id="GO:0006629">
    <property type="term" value="P:lipid metabolic process"/>
    <property type="evidence" value="ECO:0007669"/>
    <property type="project" value="InterPro"/>
</dbReference>
<evidence type="ECO:0000256" key="1">
    <source>
        <dbReference type="ARBA" id="ARBA00006432"/>
    </source>
</evidence>
<dbReference type="Pfam" id="PF16177">
    <property type="entry name" value="ACAS_N"/>
    <property type="match status" value="1"/>
</dbReference>
<organism evidence="7 8">
    <name type="scientific">Chryseosolibacter histidini</name>
    <dbReference type="NCBI Taxonomy" id="2782349"/>
    <lineage>
        <taxon>Bacteria</taxon>
        <taxon>Pseudomonadati</taxon>
        <taxon>Bacteroidota</taxon>
        <taxon>Cytophagia</taxon>
        <taxon>Cytophagales</taxon>
        <taxon>Chryseotaleaceae</taxon>
        <taxon>Chryseosolibacter</taxon>
    </lineage>
</organism>
<dbReference type="InterPro" id="IPR020845">
    <property type="entry name" value="AMP-binding_CS"/>
</dbReference>
<dbReference type="InterPro" id="IPR042099">
    <property type="entry name" value="ANL_N_sf"/>
</dbReference>
<dbReference type="Gene3D" id="3.30.300.30">
    <property type="match status" value="1"/>
</dbReference>
<sequence length="668" mass="75560">MESPRLLWSPTTRFKTESNLHHYLQWLRDNNDLSFNDYHELWNWSVNDLPAFWESLWRYFNIIHDGSYQQVCSADPMPHTQWFSGTRLNYAEHVFRMDGVVGEEHQQRRQHEHQHGRGPAIVFKNEDSPIQEISWQELRQQVAALQHFLRRQGVQAGDRIVAYMPCIPEASVALLASASLGAVWSSCSPDFGVNAVIDRFAQIEPKVLIAVDQYRYGGKVFDKTDVVRELVKAMPSLECVIVVSDKDLTFSDKRSIRWESIIQEKGHILEFVRVPFDHPIWVLYSSGTTGLPKAITHSQGGILLEQLKYGTFHNDFKPGERCFWYTTTGWMMWNYIHGSLLAGGTMVLYDGSPAYPDLNGLWKFTQDAGIHHFGTSAGFILANLKANIEPSAQFDLSALRSIGSTGSTLPPEGFDWVYRHVKEDLWLASMSGGTDVCSAFVGGTPLWPVYAGEIQCRALGCKLEAFDEQGKPVTGEVGEMVISAPMPSMPVYFWNDPAFKRYHESYFEMYAGVWRHGDWITITPRQGVIIYGRSDATLNRGGVRIGTSEIYRAVDKVKEVKDSLILCIEKEGGEFWMPLFVVMHEGETLSEDIRKKINTTIRSEYSPRHVPDEIIAVPDVPYTISGKKTETPVKKVLMGKDPAEVVNAGALKNPGSMEFFIALAKSSR</sequence>
<protein>
    <submittedName>
        <fullName evidence="7">Acetoacetate--CoA ligase</fullName>
        <ecNumber evidence="7">6.2.1.16</ecNumber>
    </submittedName>
</protein>
<evidence type="ECO:0000259" key="6">
    <source>
        <dbReference type="Pfam" id="PF16177"/>
    </source>
</evidence>
<dbReference type="Pfam" id="PF00501">
    <property type="entry name" value="AMP-binding"/>
    <property type="match status" value="1"/>
</dbReference>
<dbReference type="CDD" id="cd05943">
    <property type="entry name" value="AACS"/>
    <property type="match status" value="1"/>
</dbReference>
<dbReference type="Proteomes" id="UP001319200">
    <property type="component" value="Unassembled WGS sequence"/>
</dbReference>
<evidence type="ECO:0000313" key="8">
    <source>
        <dbReference type="Proteomes" id="UP001319200"/>
    </source>
</evidence>
<dbReference type="RefSeq" id="WP_254160438.1">
    <property type="nucleotide sequence ID" value="NZ_JAHESF010000002.1"/>
</dbReference>
<accession>A0AAP2DHL7</accession>
<dbReference type="Gene3D" id="3.40.50.12780">
    <property type="entry name" value="N-terminal domain of ligase-like"/>
    <property type="match status" value="1"/>
</dbReference>
<dbReference type="SUPFAM" id="SSF56801">
    <property type="entry name" value="Acetyl-CoA synthetase-like"/>
    <property type="match status" value="1"/>
</dbReference>
<feature type="domain" description="AMP-dependent synthetase/ligase" evidence="5">
    <location>
        <begin position="113"/>
        <end position="486"/>
    </location>
</feature>
<dbReference type="AlphaFoldDB" id="A0AAP2DHL7"/>
<comment type="similarity">
    <text evidence="1">Belongs to the ATP-dependent AMP-binding enzyme family.</text>
</comment>
<dbReference type="InterPro" id="IPR045851">
    <property type="entry name" value="AMP-bd_C_sf"/>
</dbReference>
<keyword evidence="4" id="KW-0067">ATP-binding</keyword>
<dbReference type="NCBIfam" id="TIGR01217">
    <property type="entry name" value="ac_ac_CoA_syn"/>
    <property type="match status" value="1"/>
</dbReference>
<keyword evidence="2 7" id="KW-0436">Ligase</keyword>
<proteinExistence type="inferred from homology"/>
<evidence type="ECO:0000313" key="7">
    <source>
        <dbReference type="EMBL" id="MBT1695764.1"/>
    </source>
</evidence>
<keyword evidence="8" id="KW-1185">Reference proteome</keyword>
<name>A0AAP2DHL7_9BACT</name>
<gene>
    <name evidence="7" type="ORF">KK083_02670</name>
</gene>
<dbReference type="PANTHER" id="PTHR42921:SF1">
    <property type="entry name" value="ACETOACETYL-COA SYNTHETASE"/>
    <property type="match status" value="1"/>
</dbReference>
<dbReference type="PANTHER" id="PTHR42921">
    <property type="entry name" value="ACETOACETYL-COA SYNTHETASE"/>
    <property type="match status" value="1"/>
</dbReference>
<evidence type="ECO:0000256" key="2">
    <source>
        <dbReference type="ARBA" id="ARBA00022598"/>
    </source>
</evidence>
<reference evidence="7 8" key="1">
    <citation type="submission" date="2021-05" db="EMBL/GenBank/DDBJ databases">
        <title>A Polyphasic approach of four new species of the genus Ohtaekwangia: Ohtaekwangia histidinii sp. nov., Ohtaekwangia cretensis sp. nov., Ohtaekwangia indiensis sp. nov., Ohtaekwangia reichenbachii sp. nov. from diverse environment.</title>
        <authorList>
            <person name="Octaviana S."/>
        </authorList>
    </citation>
    <scope>NUCLEOTIDE SEQUENCE [LARGE SCALE GENOMIC DNA]</scope>
    <source>
        <strain evidence="7 8">PWU4</strain>
    </source>
</reference>
<dbReference type="GO" id="GO:0005524">
    <property type="term" value="F:ATP binding"/>
    <property type="evidence" value="ECO:0007669"/>
    <property type="project" value="UniProtKB-KW"/>
</dbReference>
<dbReference type="PROSITE" id="PS00455">
    <property type="entry name" value="AMP_BINDING"/>
    <property type="match status" value="1"/>
</dbReference>
<dbReference type="InterPro" id="IPR000873">
    <property type="entry name" value="AMP-dep_synth/lig_dom"/>
</dbReference>
<dbReference type="InterPro" id="IPR005914">
    <property type="entry name" value="Acac_CoA_synth"/>
</dbReference>
<dbReference type="EC" id="6.2.1.16" evidence="7"/>
<comment type="caution">
    <text evidence="7">The sequence shown here is derived from an EMBL/GenBank/DDBJ whole genome shotgun (WGS) entry which is preliminary data.</text>
</comment>
<dbReference type="NCBIfam" id="NF002937">
    <property type="entry name" value="PRK03584.1"/>
    <property type="match status" value="1"/>
</dbReference>
<evidence type="ECO:0000256" key="3">
    <source>
        <dbReference type="ARBA" id="ARBA00022741"/>
    </source>
</evidence>